<evidence type="ECO:0000259" key="13">
    <source>
        <dbReference type="PROSITE" id="PS51194"/>
    </source>
</evidence>
<feature type="region of interest" description="Disordered" evidence="11">
    <location>
        <begin position="493"/>
        <end position="547"/>
    </location>
</feature>
<evidence type="ECO:0000256" key="4">
    <source>
        <dbReference type="ARBA" id="ARBA00022840"/>
    </source>
</evidence>
<dbReference type="GO" id="GO:0016787">
    <property type="term" value="F:hydrolase activity"/>
    <property type="evidence" value="ECO:0007669"/>
    <property type="project" value="UniProtKB-KW"/>
</dbReference>
<evidence type="ECO:0000256" key="1">
    <source>
        <dbReference type="ARBA" id="ARBA00022741"/>
    </source>
</evidence>
<protein>
    <recommendedName>
        <fullName evidence="10">ATP-dependent RNA helicase</fullName>
        <ecNumber evidence="10">3.6.4.13</ecNumber>
    </recommendedName>
</protein>
<feature type="compositionally biased region" description="Basic and acidic residues" evidence="11">
    <location>
        <begin position="511"/>
        <end position="524"/>
    </location>
</feature>
<organism evidence="14 15">
    <name type="scientific">Pinctada imbricata</name>
    <name type="common">Atlantic pearl-oyster</name>
    <name type="synonym">Pinctada martensii</name>
    <dbReference type="NCBI Taxonomy" id="66713"/>
    <lineage>
        <taxon>Eukaryota</taxon>
        <taxon>Metazoa</taxon>
        <taxon>Spiralia</taxon>
        <taxon>Lophotrochozoa</taxon>
        <taxon>Mollusca</taxon>
        <taxon>Bivalvia</taxon>
        <taxon>Autobranchia</taxon>
        <taxon>Pteriomorphia</taxon>
        <taxon>Pterioida</taxon>
        <taxon>Pterioidea</taxon>
        <taxon>Pteriidae</taxon>
        <taxon>Pinctada</taxon>
    </lineage>
</organism>
<keyword evidence="6" id="KW-0175">Coiled coil</keyword>
<keyword evidence="5 10" id="KW-0694">RNA-binding</keyword>
<feature type="compositionally biased region" description="Basic residues" evidence="11">
    <location>
        <begin position="525"/>
        <end position="539"/>
    </location>
</feature>
<keyword evidence="1 9" id="KW-0547">Nucleotide-binding</keyword>
<evidence type="ECO:0000256" key="8">
    <source>
        <dbReference type="ARBA" id="ARBA00047984"/>
    </source>
</evidence>
<evidence type="ECO:0000256" key="7">
    <source>
        <dbReference type="ARBA" id="ARBA00038002"/>
    </source>
</evidence>
<comment type="function">
    <text evidence="10">RNA helicase.</text>
</comment>
<feature type="domain" description="Helicase C-terminal" evidence="13">
    <location>
        <begin position="251"/>
        <end position="408"/>
    </location>
</feature>
<comment type="domain">
    <text evidence="10">The Q motif is unique to and characteristic of the DEAD box family of RNA helicases and controls ATP binding and hydrolysis.</text>
</comment>
<dbReference type="Pfam" id="PF13959">
    <property type="entry name" value="CTE_SPB4"/>
    <property type="match status" value="1"/>
</dbReference>
<dbReference type="FunFam" id="3.40.50.300:FF:001022">
    <property type="entry name" value="RNA helicase"/>
    <property type="match status" value="1"/>
</dbReference>
<evidence type="ECO:0000256" key="3">
    <source>
        <dbReference type="ARBA" id="ARBA00022806"/>
    </source>
</evidence>
<dbReference type="EC" id="3.6.4.13" evidence="10"/>
<evidence type="ECO:0000313" key="15">
    <source>
        <dbReference type="Proteomes" id="UP001186944"/>
    </source>
</evidence>
<evidence type="ECO:0000256" key="2">
    <source>
        <dbReference type="ARBA" id="ARBA00022801"/>
    </source>
</evidence>
<dbReference type="SMART" id="SM00487">
    <property type="entry name" value="DEXDc"/>
    <property type="match status" value="1"/>
</dbReference>
<dbReference type="PROSITE" id="PS51192">
    <property type="entry name" value="HELICASE_ATP_BIND_1"/>
    <property type="match status" value="1"/>
</dbReference>
<dbReference type="SMART" id="SM01178">
    <property type="entry name" value="DUF4217"/>
    <property type="match status" value="1"/>
</dbReference>
<dbReference type="Pfam" id="PF00270">
    <property type="entry name" value="DEAD"/>
    <property type="match status" value="1"/>
</dbReference>
<dbReference type="PROSITE" id="PS51194">
    <property type="entry name" value="HELICASE_CTER"/>
    <property type="match status" value="1"/>
</dbReference>
<keyword evidence="4 9" id="KW-0067">ATP-binding</keyword>
<feature type="compositionally biased region" description="Basic and acidic residues" evidence="11">
    <location>
        <begin position="493"/>
        <end position="503"/>
    </location>
</feature>
<reference evidence="14" key="1">
    <citation type="submission" date="2019-08" db="EMBL/GenBank/DDBJ databases">
        <title>The improved chromosome-level genome for the pearl oyster Pinctada fucata martensii using PacBio sequencing and Hi-C.</title>
        <authorList>
            <person name="Zheng Z."/>
        </authorList>
    </citation>
    <scope>NUCLEOTIDE SEQUENCE</scope>
    <source>
        <strain evidence="14">ZZ-2019</strain>
        <tissue evidence="14">Adductor muscle</tissue>
    </source>
</reference>
<evidence type="ECO:0000256" key="9">
    <source>
        <dbReference type="RuleBase" id="RU000492"/>
    </source>
</evidence>
<evidence type="ECO:0000256" key="11">
    <source>
        <dbReference type="SAM" id="MobiDB-lite"/>
    </source>
</evidence>
<dbReference type="InterPro" id="IPR011545">
    <property type="entry name" value="DEAD/DEAH_box_helicase_dom"/>
</dbReference>
<dbReference type="GO" id="GO:0005524">
    <property type="term" value="F:ATP binding"/>
    <property type="evidence" value="ECO:0007669"/>
    <property type="project" value="UniProtKB-UniRule"/>
</dbReference>
<keyword evidence="15" id="KW-1185">Reference proteome</keyword>
<dbReference type="InterPro" id="IPR027417">
    <property type="entry name" value="P-loop_NTPase"/>
</dbReference>
<dbReference type="FunFam" id="3.40.50.300:FF:000877">
    <property type="entry name" value="RNA helicase"/>
    <property type="match status" value="1"/>
</dbReference>
<dbReference type="EMBL" id="VSWD01000005">
    <property type="protein sequence ID" value="KAK3101528.1"/>
    <property type="molecule type" value="Genomic_DNA"/>
</dbReference>
<proteinExistence type="inferred from homology"/>
<comment type="similarity">
    <text evidence="7">Belongs to the DEAD box helicase family. DDX55/SPB4 subfamily.</text>
</comment>
<evidence type="ECO:0000256" key="6">
    <source>
        <dbReference type="ARBA" id="ARBA00023054"/>
    </source>
</evidence>
<sequence length="583" mass="66744">MESTWGNVKTDLSKTTIETLKELKFLQPTPVQAACIPLFLNYKDVAAEAVTGSGKTLAFVIPILEILMKRAPLKQHEIGALIITPTRELAIQIYEVLNIFIERLPHFSSILMIGGVSVRKDVENFMERGGNIVVATPGRFEALLEKPPTNFSLAGSVKSLEVLVLDEADRLLDMGFESTINTILSYLPKQRRTGLFSATQTDEVEKLIRAGLRNPVRINVKEKKTKDSPEVSQRTPSTLDNFYMIVESDKKFNQLMYFLQQHKKEKVMMFISTCAGVEYFSKLLQLLLKNTQVLCIHGKMKQKRSKIFSQFRKLDYGVLICTDVMARGIDIPEVNWVIQYDPPSTATSFVHRCGRTARIGHHGNALVFLLPSEDSYVNFLSINQKVPLKQLSEVSDVHNYIPKIRKVSSKDRAIFEKGTKAYVSFVQFYAKHECSLIFQLKELDLGKLAMGYGLLKIPKMPETKGKDFPNFQPVDIDLSSIAFKDKAREKQRQQKLSEVEIKSKTKFKHPPRSEAWSKKREQKERRKKRKEKKELVKKRKADEMTEDDIKDLDDDVRVLKKLKRGKITQAEFDKEFAEDLDSD</sequence>
<dbReference type="AlphaFoldDB" id="A0AA88YAZ6"/>
<name>A0AA88YAZ6_PINIB</name>
<keyword evidence="3 9" id="KW-0347">Helicase</keyword>
<evidence type="ECO:0000313" key="14">
    <source>
        <dbReference type="EMBL" id="KAK3101528.1"/>
    </source>
</evidence>
<dbReference type="PANTHER" id="PTHR24031">
    <property type="entry name" value="RNA HELICASE"/>
    <property type="match status" value="1"/>
</dbReference>
<accession>A0AA88YAZ6</accession>
<dbReference type="Pfam" id="PF23681">
    <property type="entry name" value="CTT_SPB4"/>
    <property type="match status" value="1"/>
</dbReference>
<dbReference type="InterPro" id="IPR056330">
    <property type="entry name" value="CTT_SPB4"/>
</dbReference>
<comment type="catalytic activity">
    <reaction evidence="8 10">
        <text>ATP + H2O = ADP + phosphate + H(+)</text>
        <dbReference type="Rhea" id="RHEA:13065"/>
        <dbReference type="ChEBI" id="CHEBI:15377"/>
        <dbReference type="ChEBI" id="CHEBI:15378"/>
        <dbReference type="ChEBI" id="CHEBI:30616"/>
        <dbReference type="ChEBI" id="CHEBI:43474"/>
        <dbReference type="ChEBI" id="CHEBI:456216"/>
        <dbReference type="EC" id="3.6.4.13"/>
    </reaction>
</comment>
<dbReference type="CDD" id="cd18787">
    <property type="entry name" value="SF2_C_DEAD"/>
    <property type="match status" value="1"/>
</dbReference>
<dbReference type="Proteomes" id="UP001186944">
    <property type="component" value="Unassembled WGS sequence"/>
</dbReference>
<dbReference type="InterPro" id="IPR001650">
    <property type="entry name" value="Helicase_C-like"/>
</dbReference>
<keyword evidence="2 9" id="KW-0378">Hydrolase</keyword>
<dbReference type="InterPro" id="IPR014001">
    <property type="entry name" value="Helicase_ATP-bd"/>
</dbReference>
<dbReference type="CDD" id="cd17960">
    <property type="entry name" value="DEADc_DDX55"/>
    <property type="match status" value="1"/>
</dbReference>
<dbReference type="GO" id="GO:0003724">
    <property type="term" value="F:RNA helicase activity"/>
    <property type="evidence" value="ECO:0007669"/>
    <property type="project" value="UniProtKB-EC"/>
</dbReference>
<dbReference type="SMART" id="SM00490">
    <property type="entry name" value="HELICc"/>
    <property type="match status" value="1"/>
</dbReference>
<dbReference type="SUPFAM" id="SSF52540">
    <property type="entry name" value="P-loop containing nucleoside triphosphate hydrolases"/>
    <property type="match status" value="1"/>
</dbReference>
<comment type="caution">
    <text evidence="14">The sequence shown here is derived from an EMBL/GenBank/DDBJ whole genome shotgun (WGS) entry which is preliminary data.</text>
</comment>
<dbReference type="PROSITE" id="PS00039">
    <property type="entry name" value="DEAD_ATP_HELICASE"/>
    <property type="match status" value="1"/>
</dbReference>
<dbReference type="Gene3D" id="3.40.50.300">
    <property type="entry name" value="P-loop containing nucleotide triphosphate hydrolases"/>
    <property type="match status" value="2"/>
</dbReference>
<evidence type="ECO:0000256" key="5">
    <source>
        <dbReference type="ARBA" id="ARBA00022884"/>
    </source>
</evidence>
<dbReference type="Pfam" id="PF00271">
    <property type="entry name" value="Helicase_C"/>
    <property type="match status" value="1"/>
</dbReference>
<dbReference type="GO" id="GO:0003723">
    <property type="term" value="F:RNA binding"/>
    <property type="evidence" value="ECO:0007669"/>
    <property type="project" value="UniProtKB-UniRule"/>
</dbReference>
<gene>
    <name evidence="14" type="ORF">FSP39_004227</name>
</gene>
<dbReference type="InterPro" id="IPR000629">
    <property type="entry name" value="RNA-helicase_DEAD-box_CS"/>
</dbReference>
<feature type="domain" description="Helicase ATP-binding" evidence="12">
    <location>
        <begin position="36"/>
        <end position="218"/>
    </location>
</feature>
<dbReference type="InterPro" id="IPR025313">
    <property type="entry name" value="SPB4-like_CTE"/>
</dbReference>
<evidence type="ECO:0000256" key="10">
    <source>
        <dbReference type="RuleBase" id="RU365068"/>
    </source>
</evidence>
<evidence type="ECO:0000259" key="12">
    <source>
        <dbReference type="PROSITE" id="PS51192"/>
    </source>
</evidence>